<evidence type="ECO:0000313" key="2">
    <source>
        <dbReference type="EMBL" id="EAA17531.1"/>
    </source>
</evidence>
<evidence type="ECO:0000313" key="3">
    <source>
        <dbReference type="Proteomes" id="UP000008553"/>
    </source>
</evidence>
<dbReference type="PaxDb" id="73239-Q7RRS3"/>
<dbReference type="Proteomes" id="UP000008553">
    <property type="component" value="Unassembled WGS sequence"/>
</dbReference>
<feature type="non-terminal residue" evidence="2">
    <location>
        <position position="28"/>
    </location>
</feature>
<evidence type="ECO:0000256" key="1">
    <source>
        <dbReference type="SAM" id="Phobius"/>
    </source>
</evidence>
<dbReference type="InParanoid" id="Q7RRS3"/>
<dbReference type="EMBL" id="AABL01000175">
    <property type="protein sequence ID" value="EAA17531.1"/>
    <property type="molecule type" value="Genomic_DNA"/>
</dbReference>
<keyword evidence="1" id="KW-0472">Membrane</keyword>
<accession>Q7RRS3</accession>
<protein>
    <submittedName>
        <fullName evidence="2">Uncharacterized protein</fullName>
    </submittedName>
</protein>
<organism evidence="2 3">
    <name type="scientific">Plasmodium yoelii yoelii</name>
    <dbReference type="NCBI Taxonomy" id="73239"/>
    <lineage>
        <taxon>Eukaryota</taxon>
        <taxon>Sar</taxon>
        <taxon>Alveolata</taxon>
        <taxon>Apicomplexa</taxon>
        <taxon>Aconoidasida</taxon>
        <taxon>Haemosporida</taxon>
        <taxon>Plasmodiidae</taxon>
        <taxon>Plasmodium</taxon>
        <taxon>Plasmodium (Vinckeia)</taxon>
    </lineage>
</organism>
<comment type="caution">
    <text evidence="2">The sequence shown here is derived from an EMBL/GenBank/DDBJ whole genome shotgun (WGS) entry which is preliminary data.</text>
</comment>
<gene>
    <name evidence="2" type="ORF">PY00645</name>
</gene>
<keyword evidence="1" id="KW-1133">Transmembrane helix</keyword>
<feature type="transmembrane region" description="Helical" evidence="1">
    <location>
        <begin position="9"/>
        <end position="27"/>
    </location>
</feature>
<name>Q7RRS3_PLAYO</name>
<reference evidence="2 3" key="1">
    <citation type="journal article" date="2002" name="Nature">
        <title>Genome sequence and comparative analysis of the model rodent malaria parasite Plasmodium yoelii yoelii.</title>
        <authorList>
            <person name="Carlton J.M."/>
            <person name="Angiuoli S.V."/>
            <person name="Suh B.B."/>
            <person name="Kooij T.W."/>
            <person name="Pertea M."/>
            <person name="Silva J.C."/>
            <person name="Ermolaeva M.D."/>
            <person name="Allen J.E."/>
            <person name="Selengut J.D."/>
            <person name="Koo H.L."/>
            <person name="Peterson J.D."/>
            <person name="Pop M."/>
            <person name="Kosack D.S."/>
            <person name="Shumway M.F."/>
            <person name="Bidwell S.L."/>
            <person name="Shallom S.J."/>
            <person name="van Aken S.E."/>
            <person name="Riedmuller S.B."/>
            <person name="Feldblyum T.V."/>
            <person name="Cho J.K."/>
            <person name="Quackenbush J."/>
            <person name="Sedegah M."/>
            <person name="Shoaibi A."/>
            <person name="Cummings L.M."/>
            <person name="Florens L."/>
            <person name="Yates J.R."/>
            <person name="Raine J.D."/>
            <person name="Sinden R.E."/>
            <person name="Harris M.A."/>
            <person name="Cunningham D.A."/>
            <person name="Preiser P.R."/>
            <person name="Bergman L.W."/>
            <person name="Vaidya A.B."/>
            <person name="van Lin L.H."/>
            <person name="Janse C.J."/>
            <person name="Waters A.P."/>
            <person name="Smith H.O."/>
            <person name="White O.R."/>
            <person name="Salzberg S.L."/>
            <person name="Venter J.C."/>
            <person name="Fraser C.M."/>
            <person name="Hoffman S.L."/>
            <person name="Gardner M.J."/>
            <person name="Carucci D.J."/>
        </authorList>
    </citation>
    <scope>NUCLEOTIDE SEQUENCE [LARGE SCALE GENOMIC DNA]</scope>
    <source>
        <strain evidence="2 3">17XNL</strain>
    </source>
</reference>
<dbReference type="AlphaFoldDB" id="Q7RRS3"/>
<proteinExistence type="predicted"/>
<keyword evidence="1" id="KW-0812">Transmembrane</keyword>
<keyword evidence="3" id="KW-1185">Reference proteome</keyword>
<sequence>MRNCLLRSNFYIVFMLWVRVVFMEPIFG</sequence>